<dbReference type="RefSeq" id="WP_061567910.1">
    <property type="nucleotide sequence ID" value="NZ_LQYT01000007.1"/>
</dbReference>
<dbReference type="OrthoDB" id="2988195at2"/>
<organism evidence="2 3">
    <name type="scientific">Caldibacillus debilis</name>
    <dbReference type="NCBI Taxonomy" id="301148"/>
    <lineage>
        <taxon>Bacteria</taxon>
        <taxon>Bacillati</taxon>
        <taxon>Bacillota</taxon>
        <taxon>Bacilli</taxon>
        <taxon>Bacillales</taxon>
        <taxon>Bacillaceae</taxon>
        <taxon>Caldibacillus</taxon>
    </lineage>
</organism>
<dbReference type="Pfam" id="PF09577">
    <property type="entry name" value="Spore_YpjB"/>
    <property type="match status" value="1"/>
</dbReference>
<proteinExistence type="predicted"/>
<dbReference type="EMBL" id="LQYT01000007">
    <property type="protein sequence ID" value="KYD22779.1"/>
    <property type="molecule type" value="Genomic_DNA"/>
</dbReference>
<evidence type="ECO:0000313" key="3">
    <source>
        <dbReference type="Proteomes" id="UP000075683"/>
    </source>
</evidence>
<keyword evidence="1" id="KW-0472">Membrane</keyword>
<comment type="caution">
    <text evidence="2">The sequence shown here is derived from an EMBL/GenBank/DDBJ whole genome shotgun (WGS) entry which is preliminary data.</text>
</comment>
<reference evidence="2 3" key="1">
    <citation type="submission" date="2016-01" db="EMBL/GenBank/DDBJ databases">
        <title>Draft Genome Sequences of Seven Thermophilic Sporeformers Isolated from Foods.</title>
        <authorList>
            <person name="Berendsen E.M."/>
            <person name="Wells-Bennik M.H."/>
            <person name="Krawcyk A.O."/>
            <person name="De Jong A."/>
            <person name="Holsappel S."/>
            <person name="Eijlander R.T."/>
            <person name="Kuipers O.P."/>
        </authorList>
    </citation>
    <scope>NUCLEOTIDE SEQUENCE [LARGE SCALE GENOMIC DNA]</scope>
    <source>
        <strain evidence="2 3">B4135</strain>
    </source>
</reference>
<evidence type="ECO:0000313" key="2">
    <source>
        <dbReference type="EMBL" id="KYD22779.1"/>
    </source>
</evidence>
<keyword evidence="1" id="KW-1133">Transmembrane helix</keyword>
<dbReference type="STRING" id="301148.B4135_0280"/>
<accession>A0A150MEQ6</accession>
<dbReference type="InterPro" id="IPR014231">
    <property type="entry name" value="Spore_YpjB"/>
</dbReference>
<evidence type="ECO:0000256" key="1">
    <source>
        <dbReference type="SAM" id="Phobius"/>
    </source>
</evidence>
<keyword evidence="1" id="KW-0812">Transmembrane</keyword>
<feature type="transmembrane region" description="Helical" evidence="1">
    <location>
        <begin position="231"/>
        <end position="251"/>
    </location>
</feature>
<dbReference type="Proteomes" id="UP000075683">
    <property type="component" value="Unassembled WGS sequence"/>
</dbReference>
<evidence type="ECO:0008006" key="4">
    <source>
        <dbReference type="Google" id="ProtNLM"/>
    </source>
</evidence>
<sequence>MKLFKGLVISAVVVAWFFFLFDTGFAKQADELKKLDQLADEALQFTLAERYGDSLKSLRQLESEMNRALSHPYLFSMDEVRMLQLSLSDAKGALEGEATHGEEAVHAVMKFRFVLDAIGSSYQPLWADMEDRVMEAFHAFQDSARGEPASERGMEEAFRRFAKLYDVIYPSILLDFPVETVKNMDARVQFIETHIGNPQKRDELIAETDLLEADLRSLFSDVKEDEADPSLWWVIISTGGMILLALSYAGYRKYRGEKKRYEKKQND</sequence>
<gene>
    <name evidence="2" type="ORF">B4135_0280</name>
</gene>
<protein>
    <recommendedName>
        <fullName evidence="4">Sporulation protein YpjB</fullName>
    </recommendedName>
</protein>
<name>A0A150MEQ6_9BACI</name>
<dbReference type="AlphaFoldDB" id="A0A150MEQ6"/>